<feature type="domain" description="YtkA-like" evidence="1">
    <location>
        <begin position="62"/>
        <end position="114"/>
    </location>
</feature>
<organism evidence="2">
    <name type="scientific">uncultured Acidimicrobiales bacterium</name>
    <dbReference type="NCBI Taxonomy" id="310071"/>
    <lineage>
        <taxon>Bacteria</taxon>
        <taxon>Bacillati</taxon>
        <taxon>Actinomycetota</taxon>
        <taxon>Acidimicrobiia</taxon>
        <taxon>Acidimicrobiales</taxon>
        <taxon>environmental samples</taxon>
    </lineage>
</organism>
<sequence length="144" mass="15635">MRRTWRLGLVATVAGVAFFLAIVQFGDAAEKGCAQRVPEDPSYQVRWSERPAMDVLGYRLSITRAGRPVTGANVCVNTYMSGMSAMAAADRAVEVVPGSYDLELLFEMGGEWLGRVVIAEPGKRTVAVPLSLDVKYTGAMMMMP</sequence>
<evidence type="ECO:0000313" key="2">
    <source>
        <dbReference type="EMBL" id="CAA9209137.1"/>
    </source>
</evidence>
<evidence type="ECO:0000259" key="1">
    <source>
        <dbReference type="Pfam" id="PF13115"/>
    </source>
</evidence>
<protein>
    <recommendedName>
        <fullName evidence="1">YtkA-like domain-containing protein</fullName>
    </recommendedName>
</protein>
<dbReference type="AlphaFoldDB" id="A0A6J4GX08"/>
<gene>
    <name evidence="2" type="ORF">AVDCRST_MAG76-17</name>
</gene>
<dbReference type="EMBL" id="CADCSZ010000001">
    <property type="protein sequence ID" value="CAA9209137.1"/>
    <property type="molecule type" value="Genomic_DNA"/>
</dbReference>
<reference evidence="2" key="1">
    <citation type="submission" date="2020-02" db="EMBL/GenBank/DDBJ databases">
        <authorList>
            <person name="Meier V. D."/>
        </authorList>
    </citation>
    <scope>NUCLEOTIDE SEQUENCE</scope>
    <source>
        <strain evidence="2">AVDCRST_MAG76</strain>
    </source>
</reference>
<dbReference type="Pfam" id="PF13115">
    <property type="entry name" value="YtkA"/>
    <property type="match status" value="1"/>
</dbReference>
<dbReference type="InterPro" id="IPR032693">
    <property type="entry name" value="YtkA-like_dom"/>
</dbReference>
<name>A0A6J4GX08_9ACTN</name>
<accession>A0A6J4GX08</accession>
<proteinExistence type="predicted"/>